<feature type="compositionally biased region" description="Polar residues" evidence="2">
    <location>
        <begin position="1"/>
        <end position="13"/>
    </location>
</feature>
<organism evidence="4 5">
    <name type="scientific">candidate division WOR-1 bacterium RIFCSPHIGHO2_01_FULL_53_15</name>
    <dbReference type="NCBI Taxonomy" id="1802564"/>
    <lineage>
        <taxon>Bacteria</taxon>
        <taxon>Bacillati</taxon>
        <taxon>Saganbacteria</taxon>
    </lineage>
</organism>
<gene>
    <name evidence="4" type="ORF">A2625_07665</name>
</gene>
<reference evidence="4 5" key="1">
    <citation type="journal article" date="2016" name="Nat. Commun.">
        <title>Thousands of microbial genomes shed light on interconnected biogeochemical processes in an aquifer system.</title>
        <authorList>
            <person name="Anantharaman K."/>
            <person name="Brown C.T."/>
            <person name="Hug L.A."/>
            <person name="Sharon I."/>
            <person name="Castelle C.J."/>
            <person name="Probst A.J."/>
            <person name="Thomas B.C."/>
            <person name="Singh A."/>
            <person name="Wilkins M.J."/>
            <person name="Karaoz U."/>
            <person name="Brodie E.L."/>
            <person name="Williams K.H."/>
            <person name="Hubbard S.S."/>
            <person name="Banfield J.F."/>
        </authorList>
    </citation>
    <scope>NUCLEOTIDE SEQUENCE [LARGE SCALE GENOMIC DNA]</scope>
</reference>
<name>A0A1F4Q4V7_UNCSA</name>
<feature type="region of interest" description="Disordered" evidence="2">
    <location>
        <begin position="55"/>
        <end position="84"/>
    </location>
</feature>
<evidence type="ECO:0000256" key="1">
    <source>
        <dbReference type="SAM" id="Coils"/>
    </source>
</evidence>
<feature type="region of interest" description="Disordered" evidence="2">
    <location>
        <begin position="2417"/>
        <end position="2440"/>
    </location>
</feature>
<feature type="region of interest" description="Disordered" evidence="2">
    <location>
        <begin position="1453"/>
        <end position="1478"/>
    </location>
</feature>
<comment type="caution">
    <text evidence="4">The sequence shown here is derived from an EMBL/GenBank/DDBJ whole genome shotgun (WGS) entry which is preliminary data.</text>
</comment>
<proteinExistence type="predicted"/>
<feature type="coiled-coil region" evidence="1">
    <location>
        <begin position="1350"/>
        <end position="1377"/>
    </location>
</feature>
<dbReference type="PANTHER" id="PTHR48125">
    <property type="entry name" value="LP07818P1"/>
    <property type="match status" value="1"/>
</dbReference>
<keyword evidence="1" id="KW-0175">Coiled coil</keyword>
<sequence length="3441" mass="369075">MTVSVNYQASETQRISERSEQDQIAGAGAAPNYIPAVDQMPETEETAVSVELTSNATASPSTTSLGSQSFSLSPTKGQPEDGSNYLLNRTLLRTYAKMTENIDATYVEGENLPVQEKSVALAPATAPDAAPRELQEYQKKDSGYSNHATYTVNATRTTREVTTTGESYDSETGTTSTQTYRSATTQQAVVTYTVTDPDGETHTFESLDQARAYIGQDAKQYGGVATVNINDLIIVSSKNGGYAIPSYSVEVFKDGQVIGSFASNKAAAEWLQNQHYNNADLSYFEEFNYLDQLDGNSSEEEFLNAVGKELDSTIENYDPNDFYYYDANGYKIVDAERLEAWYKKVQMLAALITALQMLMKAKQEFRDIVEQEMTGFVADKGMDTASIIGKMVQNRLAKVEMAVATLFQEVQEHNQEVYEREVEEAKKMNDSCPEKTADFITGGQITIDMLEEMEKDAENYLNATSKMQQAFLAITGVEIKEYGNGGTGTVNEQLDSWMNDITGQIEDIAHSGDNDFLELDDDELKSLRKGFFAIQNIRRAWSAINDSVAETRNLVHQEMTGVGGREKSKLDNQLLESEMTHQTTKFELAVNLTQTRIQLFNQRKTLQNEIEKAKASQVFNIIANVFMVAAIIVGIFIPPLGLAIGLAGAAIRLGGAIYADSLTEEYNPDLPSDDGKVKQDANTGDAAVDTINETENMEDEIIAQTDEKMIEEKKQKKGWFAKAWESISPGGAIVGRADENYKQLNTKAIAEMHAKLVAIQNIKRAILAIYAEKQKTRNLVHMEMTGIGGRDNSGFVNKAFESDMKQKQFEMEMRVFMLNEFKNAENLKIARAKKLAVAIDSFVISVGLQVGLYFVGQWVGEALSESASNAAAEGASEAAAEGASEAAAQGASEAAAQGAGEAAAQGAGEAAAQATAQGAAETTSTTTANATTTAAEQAAAQAIEKAGERGAMVGAGIGSALAGLLGQMVAQAVYGDLNGSYGNDGMPEYVGVSKKNNPHSVDARLDNLEYQIYQDLLSLGINTSVGGGYWGIDGAKISKLRNALGRIFYIRTAIATVAAAQQNMRNLVHMEMTGIAGRQAGELTEAVNQANFQRALKTMSYFTQYLEQRVEAHNKSVDARKKINDAFVKFGVDLFLAAAGVTAALRFDIAAFYYIISPVLQLTNSIYDVIVNYQRSKEGDGDLGDYNAYRTAREITRRNDPDSATNRLDQAEAEVYGEISQNLIEEVGGGRWGLNSGALSLIQNKMERIYNIRQALARLREAEAEARAMVHAAMTGVGGDVGSFSSAFAIDRAIAMANVADLFANIRTIVERHNQMNDASREMWQALATTVVNALLLWFAIEEIKIDSKNTDATKDAREQAENMTKAREQYKELLKNGAISSSADLEKMYDLLRQISAAQKKIAAFKEVSESLSAQLEQWQLYSLITSIAGSMSDWLVGIIYDSSAGSRESKADELRAQAANNNESQPGWAGSVSGSENRAVNSSIGFGEAKLDGEVAEIRSQQNEELFNGLFNTTMSLMQYFIKKNIKAEDIKNYIKNDRSEEKAVPDQTAVAAEDGITAGNISGQGISSIVEAEIKLQTFKGVVAKRLEDERAALVAEEAAGKSDEAQATREKIVKLEQLTAKLEAIQAKFESVKSSYFSITAAFAGPADVFGNSSAAAASIISDLKSAIASAVSEAGATDVAALTAISASIAQVENNVKSMEIAFKINEMITSAKTLLAEIAKELKEGAAQSSQAENADAGATERPLISAEQIAAHAQEKMERIRQAYVQAVSIYETSVADNPALKDVFAKIMVGIDEAVVRLEQQLAAAVALPTNEPLVSLRNELADFKQQIASFEQRAEIKAGLAAVAVNNPRVVAQSPVIIPPLPQEPARQTRALMQYAQTIEDAIPAQQPAVRNEISKQIQSASPEAVAEAMKAASPEQAAKLAKLLSLMNAEQISEVSKAVSSSKMTETQLAAAIAGLEAEVEEINAALQGKDSKSPEAVELKMNRLKIQALKGSLKQALEDKFRASDSKLTTAQVETKADQLVVAFRPAAKTNAASAKIAQAQPLNISLPAELEPIFAAVKPGQPITPEVAQAAAKAVIANPQAAAEVIPEILVSLPASPESEKAAREIVALAANSKTAPEVMVAITARIAEMSPGVAAAVIAEVIRQAPQTVALLSALPHSDKNKNLVELAITLNAARKSATTEQNAETQYILVRDANASEIHVDPSNNRIICPLKMNPSPEQIRHELIHVISDLLELNLGADAEEWLAHPDNEAVVLEIAKQPKPLAALQALVKNLPAEKIPELARQQILNPAADLDAAQPGVQSDRDNFANKLNYTVTDEAPAVRPAAVSEGAVTAIVSASKTDPQKAAMMIIDLAMKDPKAAAAALAALPKETQSAVVAAIVIKANENPTIRAKVAQMMAVRTEVEPETQPTRKAAATAAASPNIPNSQAPMVMPQIPQQPGPPATTVLLQYADMIEAAMSNNQSAVVKQAKEQLRQASPAVIAEAVRTASPEQAAKIAMLMPLLSAEQVAEVSQAVSPKKMTETQLAASIASLEAEVTELTAQISAARQSGDMAKAVKLTAKLKEVQRTKAALKEVLAEKIKARNPEIKTTAQVDKAIEQLVAPFRPMAKAVSAAAVAANPAVEPVVPEVMPLMAQVASARTPAEKAAVIIRAAQEQPAEAVRVILAMPEAERNEVLTAMVAKAKEQPAVKSPVMAVVREAVKQVLASAVAAPQSKPVVLPREVLKAAAPNIETPRNGKPTITVNSETAKVILAEIEAAEKPKPTREAIAAASNQPINQPSIQLSIFPPIPQQPSPQATRALIQYADMIEAAVNNNQPVVLKQAKEQLRQVSAKVIAEAVRTASPEQAEKIAMLMPLLSAEQVSEVTQTVSPKKMTETQLAASIASLEAEVTELTGQIAVALKSGDRAKAAELTTKLKEVQRTKAALKEVLAEKIKAKNPEVKTTAQVEKAIEQLVAPFRPIAAAKASTQPIDATRPAEQRMAAIRELLDKASVSPIARQEAAPAAQQLIVEQIIGDIPRTGRTKISVDLLRLAGIKLKSDWKEIVLDRDASLKVLAAITANRQSPPTAEVRRRIEEAITAVSSQRPAAAPPAQVIVAPKTNGQSPSTTVLLAAVDHLSELIDQSAQITVQVAAIETDLAEAEQGVTKLAASANEAATPAADQDRLLQHLVAKRDALVAQRSTLVKERQALETNIKRTRTEAQRAIEQSNLSLGRIADRLAVINREIVTLQAIVNSGNGTPEQMTRLESLLAEKGQLLGEKKMIGSAQTVLAEKIKSCGEEIVRIKQRTDALMDRLGRLSTEIAKITRQISAVKAQKTEASEATGRGEGNSGPRAGKSDRASEIAVQAISNGNEQGESGQGSDNGQSNGNGRRGMFSWFFNDNNQDKPVPSAAIPRINTGADSIQAKYNQAVLEESLIGEKISSGVA</sequence>
<feature type="compositionally biased region" description="Low complexity" evidence="2">
    <location>
        <begin position="55"/>
        <end position="64"/>
    </location>
</feature>
<evidence type="ECO:0000256" key="3">
    <source>
        <dbReference type="SAM" id="Phobius"/>
    </source>
</evidence>
<evidence type="ECO:0000256" key="2">
    <source>
        <dbReference type="SAM" id="MobiDB-lite"/>
    </source>
</evidence>
<feature type="transmembrane region" description="Helical" evidence="3">
    <location>
        <begin position="621"/>
        <end position="647"/>
    </location>
</feature>
<keyword evidence="3" id="KW-1133">Transmembrane helix</keyword>
<feature type="coiled-coil region" evidence="1">
    <location>
        <begin position="1609"/>
        <end position="1639"/>
    </location>
</feature>
<feature type="compositionally biased region" description="Polar residues" evidence="2">
    <location>
        <begin position="65"/>
        <end position="76"/>
    </location>
</feature>
<feature type="coiled-coil region" evidence="1">
    <location>
        <begin position="2924"/>
        <end position="2951"/>
    </location>
</feature>
<feature type="coiled-coil region" evidence="1">
    <location>
        <begin position="3195"/>
        <end position="3222"/>
    </location>
</feature>
<feature type="region of interest" description="Disordered" evidence="2">
    <location>
        <begin position="3328"/>
        <end position="3406"/>
    </location>
</feature>
<dbReference type="EMBL" id="METM01000003">
    <property type="protein sequence ID" value="OGB90900.1"/>
    <property type="molecule type" value="Genomic_DNA"/>
</dbReference>
<feature type="coiled-coil region" evidence="1">
    <location>
        <begin position="2537"/>
        <end position="2597"/>
    </location>
</feature>
<dbReference type="PANTHER" id="PTHR48125:SF10">
    <property type="entry name" value="OS12G0136300 PROTEIN"/>
    <property type="match status" value="1"/>
</dbReference>
<evidence type="ECO:0000313" key="4">
    <source>
        <dbReference type="EMBL" id="OGB90900.1"/>
    </source>
</evidence>
<accession>A0A1F4Q4V7</accession>
<dbReference type="Proteomes" id="UP000178724">
    <property type="component" value="Unassembled WGS sequence"/>
</dbReference>
<feature type="region of interest" description="Disordered" evidence="2">
    <location>
        <begin position="1"/>
        <end position="30"/>
    </location>
</feature>
<protein>
    <submittedName>
        <fullName evidence="4">Uncharacterized protein</fullName>
    </submittedName>
</protein>
<keyword evidence="3" id="KW-0472">Membrane</keyword>
<keyword evidence="3" id="KW-0812">Transmembrane</keyword>
<evidence type="ECO:0000313" key="5">
    <source>
        <dbReference type="Proteomes" id="UP000178724"/>
    </source>
</evidence>
<feature type="compositionally biased region" description="Low complexity" evidence="2">
    <location>
        <begin position="3368"/>
        <end position="3388"/>
    </location>
</feature>